<feature type="compositionally biased region" description="Polar residues" evidence="1">
    <location>
        <begin position="42"/>
        <end position="53"/>
    </location>
</feature>
<evidence type="ECO:0000313" key="3">
    <source>
        <dbReference type="Proteomes" id="UP000046090"/>
    </source>
</evidence>
<dbReference type="AlphaFoldDB" id="A0A0K2XJW3"/>
<feature type="region of interest" description="Disordered" evidence="1">
    <location>
        <begin position="40"/>
        <end position="60"/>
    </location>
</feature>
<feature type="region of interest" description="Disordered" evidence="1">
    <location>
        <begin position="1"/>
        <end position="21"/>
    </location>
</feature>
<proteinExistence type="predicted"/>
<protein>
    <submittedName>
        <fullName evidence="2">Uncharacterized protein</fullName>
    </submittedName>
</protein>
<accession>A0A0K2XJW3</accession>
<dbReference type="Proteomes" id="UP000046090">
    <property type="component" value="Unassembled WGS sequence"/>
</dbReference>
<organism evidence="2 3">
    <name type="scientific">Helicobacter heilmannii</name>
    <dbReference type="NCBI Taxonomy" id="35817"/>
    <lineage>
        <taxon>Bacteria</taxon>
        <taxon>Pseudomonadati</taxon>
        <taxon>Campylobacterota</taxon>
        <taxon>Epsilonproteobacteria</taxon>
        <taxon>Campylobacterales</taxon>
        <taxon>Helicobacteraceae</taxon>
        <taxon>Helicobacter</taxon>
    </lineage>
</organism>
<evidence type="ECO:0000256" key="1">
    <source>
        <dbReference type="SAM" id="MobiDB-lite"/>
    </source>
</evidence>
<dbReference type="EMBL" id="CDMK01000002">
    <property type="protein sequence ID" value="CRI34587.1"/>
    <property type="molecule type" value="Genomic_DNA"/>
</dbReference>
<evidence type="ECO:0000313" key="2">
    <source>
        <dbReference type="EMBL" id="CRI34587.1"/>
    </source>
</evidence>
<keyword evidence="3" id="KW-1185">Reference proteome</keyword>
<reference evidence="3" key="1">
    <citation type="submission" date="2014-12" db="EMBL/GenBank/DDBJ databases">
        <authorList>
            <person name="Smet A."/>
        </authorList>
    </citation>
    <scope>NUCLEOTIDE SEQUENCE [LARGE SCALE GENOMIC DNA]</scope>
</reference>
<name>A0A0K2XJW3_HELHE</name>
<gene>
    <name evidence="2" type="ORF">HHE01_03880</name>
</gene>
<sequence>MYAWHNGTAPRVGGLKHGNPTQTSQVQAVVDFYGPSTLAPWTRSSSKTGNPTRKTPRQCPKFHRSALHVRCHF</sequence>